<proteinExistence type="predicted"/>
<dbReference type="GeneID" id="103671571"/>
<feature type="transmembrane region" description="Helical" evidence="3">
    <location>
        <begin position="9"/>
        <end position="27"/>
    </location>
</feature>
<keyword evidence="3" id="KW-0472">Membrane</keyword>
<dbReference type="OrthoDB" id="512473at2759"/>
<feature type="coiled-coil region" evidence="1">
    <location>
        <begin position="72"/>
        <end position="106"/>
    </location>
</feature>
<organism evidence="4 5">
    <name type="scientific">Ursus maritimus</name>
    <name type="common">Polar bear</name>
    <name type="synonym">Thalarctos maritimus</name>
    <dbReference type="NCBI Taxonomy" id="29073"/>
    <lineage>
        <taxon>Eukaryota</taxon>
        <taxon>Metazoa</taxon>
        <taxon>Chordata</taxon>
        <taxon>Craniata</taxon>
        <taxon>Vertebrata</taxon>
        <taxon>Euteleostomi</taxon>
        <taxon>Mammalia</taxon>
        <taxon>Eutheria</taxon>
        <taxon>Laurasiatheria</taxon>
        <taxon>Carnivora</taxon>
        <taxon>Caniformia</taxon>
        <taxon>Ursidae</taxon>
        <taxon>Ursus</taxon>
    </lineage>
</organism>
<keyword evidence="1" id="KW-0175">Coiled coil</keyword>
<dbReference type="CTD" id="151393"/>
<keyword evidence="4" id="KW-1185">Reference proteome</keyword>
<gene>
    <name evidence="5" type="primary">RMDN2</name>
</gene>
<reference evidence="5" key="1">
    <citation type="submission" date="2025-08" db="UniProtKB">
        <authorList>
            <consortium name="RefSeq"/>
        </authorList>
    </citation>
    <scope>IDENTIFICATION</scope>
    <source>
        <tissue evidence="5">Whole blood</tissue>
    </source>
</reference>
<evidence type="ECO:0000256" key="3">
    <source>
        <dbReference type="SAM" id="Phobius"/>
    </source>
</evidence>
<dbReference type="Proteomes" id="UP000261680">
    <property type="component" value="Unplaced"/>
</dbReference>
<dbReference type="AlphaFoldDB" id="A0A8M1F6I3"/>
<feature type="region of interest" description="Disordered" evidence="2">
    <location>
        <begin position="452"/>
        <end position="475"/>
    </location>
</feature>
<feature type="compositionally biased region" description="Basic residues" evidence="2">
    <location>
        <begin position="121"/>
        <end position="131"/>
    </location>
</feature>
<protein>
    <submittedName>
        <fullName evidence="5">Regulator of microtubule dynamics protein 2 isoform X1</fullName>
    </submittedName>
</protein>
<feature type="region of interest" description="Disordered" evidence="2">
    <location>
        <begin position="118"/>
        <end position="173"/>
    </location>
</feature>
<dbReference type="RefSeq" id="XP_040479053.1">
    <property type="nucleotide sequence ID" value="XM_040623119.1"/>
</dbReference>
<evidence type="ECO:0000256" key="1">
    <source>
        <dbReference type="SAM" id="Coils"/>
    </source>
</evidence>
<accession>A0A8M1F6I3</accession>
<sequence length="475" mass="53306">MPHSTNKELILGIMVGTTGISLLLLWYRKICKSRTTLNLPKFLSLGNKLDSVTFQDEMYNGQGTAAIFQGRQLQILEKLNELLTNMEELKEEIRVLKETIPKLEEYIQGELGGKITLHKISPQHRARKRRLPTVQSSGTSNSSEEAESEGGRSKQDQSLHPNYPADQVTSDPLKHEASSFIHRTLSLDPKRARLSAICNISSYRESKNVPSNLFTRSSFSGRRHSLLARFQKSNIFPGHQHSRANFDSQEKRIFSDLKSSSDHLGLRSQGFFTSPKLSVISCYENASFFDLQSSGRRIFNAEEMGIVSKNSSITGPGKYLNSCSPEYNIIHFMSFGTKTNSSTYTHSEGENSCQHSTTTLTSLLGVISYTCQLNETGTDIEEGGQSRKVSFNPVPKVTTQIILHLWFNSIPLGITAPVFRNVGFSSFYKKTNKQKKNTTCFIPPQKDVASESFEDENITISSHDEDRSSSMQFLK</sequence>
<dbReference type="KEGG" id="umr:103671571"/>
<name>A0A8M1F6I3_URSMA</name>
<keyword evidence="3" id="KW-0812">Transmembrane</keyword>
<evidence type="ECO:0000256" key="2">
    <source>
        <dbReference type="SAM" id="MobiDB-lite"/>
    </source>
</evidence>
<evidence type="ECO:0000313" key="5">
    <source>
        <dbReference type="RefSeq" id="XP_040479053.1"/>
    </source>
</evidence>
<keyword evidence="3" id="KW-1133">Transmembrane helix</keyword>
<evidence type="ECO:0000313" key="4">
    <source>
        <dbReference type="Proteomes" id="UP000261680"/>
    </source>
</evidence>